<proteinExistence type="inferred from homology"/>
<evidence type="ECO:0000256" key="2">
    <source>
        <dbReference type="ARBA" id="ARBA00001966"/>
    </source>
</evidence>
<dbReference type="SMART" id="SM00478">
    <property type="entry name" value="ENDO3c"/>
    <property type="match status" value="1"/>
</dbReference>
<dbReference type="FunFam" id="1.10.340.30:FF:000002">
    <property type="entry name" value="Adenine DNA glycosylase"/>
    <property type="match status" value="1"/>
</dbReference>
<dbReference type="InterPro" id="IPR023170">
    <property type="entry name" value="HhH_base_excis_C"/>
</dbReference>
<dbReference type="InterPro" id="IPR029119">
    <property type="entry name" value="MutY_C"/>
</dbReference>
<evidence type="ECO:0000259" key="15">
    <source>
        <dbReference type="PROSITE" id="PS51462"/>
    </source>
</evidence>
<dbReference type="GO" id="GO:0035485">
    <property type="term" value="F:adenine/guanine mispair binding"/>
    <property type="evidence" value="ECO:0007669"/>
    <property type="project" value="TreeGrafter"/>
</dbReference>
<comment type="similarity">
    <text evidence="4">Belongs to the Nth/MutY family.</text>
</comment>
<evidence type="ECO:0000256" key="5">
    <source>
        <dbReference type="ARBA" id="ARBA00012045"/>
    </source>
</evidence>
<organism evidence="16">
    <name type="scientific">Acetithermum autotrophicum</name>
    <dbReference type="NCBI Taxonomy" id="1446466"/>
    <lineage>
        <taxon>Bacteria</taxon>
        <taxon>Candidatus Bipolaricaulota</taxon>
        <taxon>Candidatus Acetithermum</taxon>
    </lineage>
</organism>
<evidence type="ECO:0000256" key="10">
    <source>
        <dbReference type="ARBA" id="ARBA00022801"/>
    </source>
</evidence>
<keyword evidence="13" id="KW-0234">DNA repair</keyword>
<keyword evidence="7" id="KW-0004">4Fe-4S</keyword>
<dbReference type="CDD" id="cd03425">
    <property type="entry name" value="NUDIX_MutT_NudA_like"/>
    <property type="match status" value="1"/>
</dbReference>
<protein>
    <recommendedName>
        <fullName evidence="6">Adenine DNA glycosylase</fullName>
        <ecNumber evidence="5">3.2.2.31</ecNumber>
    </recommendedName>
</protein>
<dbReference type="GO" id="GO:0032357">
    <property type="term" value="F:oxidized purine DNA binding"/>
    <property type="evidence" value="ECO:0007669"/>
    <property type="project" value="TreeGrafter"/>
</dbReference>
<evidence type="ECO:0000256" key="8">
    <source>
        <dbReference type="ARBA" id="ARBA00022723"/>
    </source>
</evidence>
<evidence type="ECO:0000256" key="13">
    <source>
        <dbReference type="ARBA" id="ARBA00023204"/>
    </source>
</evidence>
<dbReference type="InterPro" id="IPR005760">
    <property type="entry name" value="A/G_AdeGlyc_MutY"/>
</dbReference>
<dbReference type="Gene3D" id="1.10.1670.10">
    <property type="entry name" value="Helix-hairpin-Helix base-excision DNA repair enzymes (C-terminal)"/>
    <property type="match status" value="1"/>
</dbReference>
<keyword evidence="14" id="KW-0326">Glycosidase</keyword>
<dbReference type="GO" id="GO:0000701">
    <property type="term" value="F:purine-specific mismatch base pair DNA N-glycosylase activity"/>
    <property type="evidence" value="ECO:0007669"/>
    <property type="project" value="UniProtKB-EC"/>
</dbReference>
<keyword evidence="9" id="KW-0227">DNA damage</keyword>
<evidence type="ECO:0000256" key="9">
    <source>
        <dbReference type="ARBA" id="ARBA00022763"/>
    </source>
</evidence>
<dbReference type="InterPro" id="IPR020084">
    <property type="entry name" value="NUDIX_hydrolase_CS"/>
</dbReference>
<dbReference type="NCBIfam" id="TIGR01084">
    <property type="entry name" value="mutY"/>
    <property type="match status" value="1"/>
</dbReference>
<dbReference type="GO" id="GO:0006298">
    <property type="term" value="P:mismatch repair"/>
    <property type="evidence" value="ECO:0007669"/>
    <property type="project" value="TreeGrafter"/>
</dbReference>
<feature type="domain" description="Nudix hydrolase" evidence="15">
    <location>
        <begin position="229"/>
        <end position="355"/>
    </location>
</feature>
<dbReference type="PROSITE" id="PS51462">
    <property type="entry name" value="NUDIX"/>
    <property type="match status" value="1"/>
</dbReference>
<comment type="function">
    <text evidence="3">Adenine glycosylase active on G-A mispairs. MutY also corrects error-prone DNA synthesis past GO lesions which are due to the oxidatively damaged form of guanine: 7,8-dihydro-8-oxoguanine (8-oxo-dGTP).</text>
</comment>
<evidence type="ECO:0000256" key="14">
    <source>
        <dbReference type="ARBA" id="ARBA00023295"/>
    </source>
</evidence>
<dbReference type="InterPro" id="IPR003265">
    <property type="entry name" value="HhH-GPD_domain"/>
</dbReference>
<accession>H5SQZ9</accession>
<reference evidence="16" key="1">
    <citation type="journal article" date="2005" name="Environ. Microbiol.">
        <title>Genetic and functional properties of uncultivated thermophilic crenarchaeotes from a subsurface gold mine as revealed by analysis of genome fragments.</title>
        <authorList>
            <person name="Nunoura T."/>
            <person name="Hirayama H."/>
            <person name="Takami H."/>
            <person name="Oida H."/>
            <person name="Nishi S."/>
            <person name="Shimamura S."/>
            <person name="Suzuki Y."/>
            <person name="Inagaki F."/>
            <person name="Takai K."/>
            <person name="Nealson K.H."/>
            <person name="Horikoshi K."/>
        </authorList>
    </citation>
    <scope>NUCLEOTIDE SEQUENCE</scope>
</reference>
<dbReference type="EMBL" id="AP011801">
    <property type="protein sequence ID" value="BAL58516.1"/>
    <property type="molecule type" value="Genomic_DNA"/>
</dbReference>
<comment type="cofactor">
    <cofactor evidence="2">
        <name>[4Fe-4S] cluster</name>
        <dbReference type="ChEBI" id="CHEBI:49883"/>
    </cofactor>
</comment>
<keyword evidence="12" id="KW-0411">Iron-sulfur</keyword>
<dbReference type="CDD" id="cd00056">
    <property type="entry name" value="ENDO3c"/>
    <property type="match status" value="1"/>
</dbReference>
<evidence type="ECO:0000313" key="16">
    <source>
        <dbReference type="EMBL" id="BAL58516.1"/>
    </source>
</evidence>
<dbReference type="Pfam" id="PF14815">
    <property type="entry name" value="NUDIX_4"/>
    <property type="match status" value="1"/>
</dbReference>
<evidence type="ECO:0000256" key="6">
    <source>
        <dbReference type="ARBA" id="ARBA00022023"/>
    </source>
</evidence>
<evidence type="ECO:0000256" key="1">
    <source>
        <dbReference type="ARBA" id="ARBA00000843"/>
    </source>
</evidence>
<sequence>MPPQSKKLAPIRRSLLAWYGRHRRDLPWRTTQDPYRILVSEVMLQQTQVERVRQYYQRFLKKFPTLESLARASLDDVLKAWEGLGYYARARNLHKAAQIIVRDYGGKIPQDYTTLLRLPGIGRYTAGAVLSIAFGQDEPVVDANVRRVLSRLFALRRAQTHKELEGLARALLPPGRAGLFNQALMDLGATICIAREPRCLLCPLAQLCEGRRLGIQSELPVRAQPRAKPHHDVAVGIIWKGEKILITKRPNAGLLGGLWEFPGGKRQSAESLEDCVRREIFEEVNVRVHDLKHFMTVQHGYSHFRVTLHVFEGRYAGGRPRCRGCTAWKWVAPQDLRKYAFPSANKKIIAKLFDALATTTVNFRHSTKVKE</sequence>
<keyword evidence="8" id="KW-0479">Metal-binding</keyword>
<dbReference type="GO" id="GO:0051539">
    <property type="term" value="F:4 iron, 4 sulfur cluster binding"/>
    <property type="evidence" value="ECO:0007669"/>
    <property type="project" value="UniProtKB-KW"/>
</dbReference>
<gene>
    <name evidence="16" type="ORF">HGMM_OP2C066</name>
</gene>
<dbReference type="InterPro" id="IPR000086">
    <property type="entry name" value="NUDIX_hydrolase_dom"/>
</dbReference>
<keyword evidence="11" id="KW-0408">Iron</keyword>
<dbReference type="InterPro" id="IPR003651">
    <property type="entry name" value="Endonuclease3_FeS-loop_motif"/>
</dbReference>
<dbReference type="InterPro" id="IPR000445">
    <property type="entry name" value="HhH_motif"/>
</dbReference>
<keyword evidence="10" id="KW-0378">Hydrolase</keyword>
<dbReference type="SMART" id="SM00525">
    <property type="entry name" value="FES"/>
    <property type="match status" value="1"/>
</dbReference>
<comment type="catalytic activity">
    <reaction evidence="1">
        <text>Hydrolyzes free adenine bases from 7,8-dihydro-8-oxoguanine:adenine mismatched double-stranded DNA, leaving an apurinic site.</text>
        <dbReference type="EC" id="3.2.2.31"/>
    </reaction>
</comment>
<dbReference type="Gene3D" id="1.10.340.30">
    <property type="entry name" value="Hypothetical protein, domain 2"/>
    <property type="match status" value="1"/>
</dbReference>
<dbReference type="GO" id="GO:0034039">
    <property type="term" value="F:8-oxo-7,8-dihydroguanine DNA N-glycosylase activity"/>
    <property type="evidence" value="ECO:0007669"/>
    <property type="project" value="TreeGrafter"/>
</dbReference>
<dbReference type="Pfam" id="PF00730">
    <property type="entry name" value="HhH-GPD"/>
    <property type="match status" value="1"/>
</dbReference>
<evidence type="ECO:0000256" key="4">
    <source>
        <dbReference type="ARBA" id="ARBA00008343"/>
    </source>
</evidence>
<evidence type="ECO:0000256" key="3">
    <source>
        <dbReference type="ARBA" id="ARBA00002933"/>
    </source>
</evidence>
<dbReference type="InterPro" id="IPR044298">
    <property type="entry name" value="MIG/MutY"/>
</dbReference>
<dbReference type="InterPro" id="IPR015797">
    <property type="entry name" value="NUDIX_hydrolase-like_dom_sf"/>
</dbReference>
<reference evidence="16" key="2">
    <citation type="journal article" date="2012" name="PLoS ONE">
        <title>A Deeply Branching Thermophilic Bacterium with an Ancient Acetyl-CoA Pathway Dominates a Subsurface Ecosystem.</title>
        <authorList>
            <person name="Takami H."/>
            <person name="Noguchi H."/>
            <person name="Takaki Y."/>
            <person name="Uchiyama I."/>
            <person name="Toyoda A."/>
            <person name="Nishi S."/>
            <person name="Chee G.-J."/>
            <person name="Arai W."/>
            <person name="Nunoura T."/>
            <person name="Itoh T."/>
            <person name="Hattori M."/>
            <person name="Takai K."/>
        </authorList>
    </citation>
    <scope>NUCLEOTIDE SEQUENCE</scope>
</reference>
<dbReference type="Gene3D" id="3.90.79.10">
    <property type="entry name" value="Nucleoside Triphosphate Pyrophosphohydrolase"/>
    <property type="match status" value="1"/>
</dbReference>
<dbReference type="SUPFAM" id="SSF55811">
    <property type="entry name" value="Nudix"/>
    <property type="match status" value="1"/>
</dbReference>
<dbReference type="SUPFAM" id="SSF48150">
    <property type="entry name" value="DNA-glycosylase"/>
    <property type="match status" value="1"/>
</dbReference>
<dbReference type="GO" id="GO:0046872">
    <property type="term" value="F:metal ion binding"/>
    <property type="evidence" value="ECO:0007669"/>
    <property type="project" value="UniProtKB-KW"/>
</dbReference>
<name>H5SQZ9_ACEAU</name>
<dbReference type="InterPro" id="IPR011257">
    <property type="entry name" value="DNA_glycosylase"/>
</dbReference>
<dbReference type="PROSITE" id="PS00893">
    <property type="entry name" value="NUDIX_BOX"/>
    <property type="match status" value="1"/>
</dbReference>
<dbReference type="PANTHER" id="PTHR42944:SF1">
    <property type="entry name" value="ADENINE DNA GLYCOSYLASE"/>
    <property type="match status" value="1"/>
</dbReference>
<dbReference type="PROSITE" id="PS01155">
    <property type="entry name" value="ENDONUCLEASE_III_2"/>
    <property type="match status" value="1"/>
</dbReference>
<dbReference type="AlphaFoldDB" id="H5SQZ9"/>
<dbReference type="EC" id="3.2.2.31" evidence="5"/>
<dbReference type="GO" id="GO:0006284">
    <property type="term" value="P:base-excision repair"/>
    <property type="evidence" value="ECO:0007669"/>
    <property type="project" value="InterPro"/>
</dbReference>
<evidence type="ECO:0000256" key="7">
    <source>
        <dbReference type="ARBA" id="ARBA00022485"/>
    </source>
</evidence>
<dbReference type="Pfam" id="PF00633">
    <property type="entry name" value="HHH"/>
    <property type="match status" value="1"/>
</dbReference>
<dbReference type="InterPro" id="IPR004036">
    <property type="entry name" value="Endonuclease-III-like_CS2"/>
</dbReference>
<evidence type="ECO:0000256" key="12">
    <source>
        <dbReference type="ARBA" id="ARBA00023014"/>
    </source>
</evidence>
<dbReference type="PANTHER" id="PTHR42944">
    <property type="entry name" value="ADENINE DNA GLYCOSYLASE"/>
    <property type="match status" value="1"/>
</dbReference>
<evidence type="ECO:0000256" key="11">
    <source>
        <dbReference type="ARBA" id="ARBA00023004"/>
    </source>
</evidence>